<keyword evidence="5 6" id="KW-0560">Oxidoreductase</keyword>
<gene>
    <name evidence="10" type="ordered locus">Hbor_37180</name>
    <name evidence="11" type="ORF">C499_12660</name>
</gene>
<dbReference type="Gene3D" id="1.20.140.10">
    <property type="entry name" value="Butyryl-CoA Dehydrogenase, subunit A, domain 3"/>
    <property type="match status" value="1"/>
</dbReference>
<evidence type="ECO:0000256" key="6">
    <source>
        <dbReference type="RuleBase" id="RU362125"/>
    </source>
</evidence>
<sequence>MSFQLNEEQRTIRDVVREFGENEIRPVAREHDEERKYPHELVEKAAKYDLVAPSIPEEYGGAGMDMLTTAVITEELWRADPGIGSAIGSRGFGTTMIEKFGDEWMKEEWLPKVAAGDTATCSCISEPAHGSDVASIETRAEEDGDEYVLNGTKMWITNGTIADVAVVMAKTTPGERHRGITAFLVPTDLDGFETTKISNKLGIRASDLAEVVLDDVRVPAENVIGAVDQGFYQLMTFFAGGRTSVAAQAVGVGQAAVDAATDYANEREQGGQKIHEYQAVSHKLAEMATNIEAARSLTYRAATHVEDGDDQTAAKFASMAKLFASEQAVDVADEGIQVHGGAGFVTDHPAERFYRDARITKIYEGTSEIQKNIIADQIL</sequence>
<dbReference type="Pfam" id="PF00441">
    <property type="entry name" value="Acyl-CoA_dh_1"/>
    <property type="match status" value="1"/>
</dbReference>
<dbReference type="RefSeq" id="WP_006055839.1">
    <property type="nucleotide sequence ID" value="NC_014732.1"/>
</dbReference>
<dbReference type="AlphaFoldDB" id="E4NWK4"/>
<geneLocation type="plasmid" evidence="10 12">
    <name>pHBOR04</name>
</geneLocation>
<dbReference type="InterPro" id="IPR006091">
    <property type="entry name" value="Acyl-CoA_Oxase/DH_mid-dom"/>
</dbReference>
<feature type="domain" description="Acyl-CoA oxidase/dehydrogenase middle" evidence="8">
    <location>
        <begin position="121"/>
        <end position="216"/>
    </location>
</feature>
<evidence type="ECO:0000313" key="11">
    <source>
        <dbReference type="EMBL" id="ELY25976.1"/>
    </source>
</evidence>
<accession>E4NWK4</accession>
<dbReference type="PANTHER" id="PTHR43884">
    <property type="entry name" value="ACYL-COA DEHYDROGENASE"/>
    <property type="match status" value="1"/>
</dbReference>
<dbReference type="PIRSF" id="PIRSF016578">
    <property type="entry name" value="HsaA"/>
    <property type="match status" value="1"/>
</dbReference>
<dbReference type="InterPro" id="IPR013786">
    <property type="entry name" value="AcylCoA_DH/ox_N"/>
</dbReference>
<dbReference type="InterPro" id="IPR009075">
    <property type="entry name" value="AcylCo_DH/oxidase_C"/>
</dbReference>
<evidence type="ECO:0000256" key="2">
    <source>
        <dbReference type="ARBA" id="ARBA00009347"/>
    </source>
</evidence>
<dbReference type="Proteomes" id="UP000006663">
    <property type="component" value="Plasmid pHBOR04"/>
</dbReference>
<dbReference type="PANTHER" id="PTHR43884:SF12">
    <property type="entry name" value="ISOVALERYL-COA DEHYDROGENASE, MITOCHONDRIAL-RELATED"/>
    <property type="match status" value="1"/>
</dbReference>
<dbReference type="FunFam" id="1.10.540.10:FF:000002">
    <property type="entry name" value="Acyl-CoA dehydrogenase FadE19"/>
    <property type="match status" value="1"/>
</dbReference>
<dbReference type="HOGENOM" id="CLU_018204_0_2_2"/>
<dbReference type="InterPro" id="IPR009100">
    <property type="entry name" value="AcylCoA_DH/oxidase_NM_dom_sf"/>
</dbReference>
<dbReference type="PATRIC" id="fig|469382.19.peg.2498"/>
<dbReference type="Pfam" id="PF02770">
    <property type="entry name" value="Acyl-CoA_dh_M"/>
    <property type="match status" value="1"/>
</dbReference>
<dbReference type="GO" id="GO:0050660">
    <property type="term" value="F:flavin adenine dinucleotide binding"/>
    <property type="evidence" value="ECO:0007669"/>
    <property type="project" value="InterPro"/>
</dbReference>
<comment type="cofactor">
    <cofactor evidence="1 6">
        <name>FAD</name>
        <dbReference type="ChEBI" id="CHEBI:57692"/>
    </cofactor>
</comment>
<evidence type="ECO:0000259" key="8">
    <source>
        <dbReference type="Pfam" id="PF02770"/>
    </source>
</evidence>
<evidence type="ECO:0000313" key="12">
    <source>
        <dbReference type="Proteomes" id="UP000006663"/>
    </source>
</evidence>
<dbReference type="Gene3D" id="1.10.540.10">
    <property type="entry name" value="Acyl-CoA dehydrogenase/oxidase, N-terminal domain"/>
    <property type="match status" value="1"/>
</dbReference>
<dbReference type="EMBL" id="AOHT01000042">
    <property type="protein sequence ID" value="ELY25976.1"/>
    <property type="molecule type" value="Genomic_DNA"/>
</dbReference>
<dbReference type="SUPFAM" id="SSF56645">
    <property type="entry name" value="Acyl-CoA dehydrogenase NM domain-like"/>
    <property type="match status" value="1"/>
</dbReference>
<keyword evidence="12" id="KW-1185">Reference proteome</keyword>
<evidence type="ECO:0000256" key="5">
    <source>
        <dbReference type="ARBA" id="ARBA00023002"/>
    </source>
</evidence>
<reference evidence="11 13" key="3">
    <citation type="journal article" date="2014" name="PLoS Genet.">
        <title>Phylogenetically driven sequencing of extremely halophilic archaea reveals strategies for static and dynamic osmo-response.</title>
        <authorList>
            <person name="Becker E.A."/>
            <person name="Seitzer P.M."/>
            <person name="Tritt A."/>
            <person name="Larsen D."/>
            <person name="Krusor M."/>
            <person name="Yao A.I."/>
            <person name="Wu D."/>
            <person name="Madern D."/>
            <person name="Eisen J.A."/>
            <person name="Darling A.E."/>
            <person name="Facciotti M.T."/>
        </authorList>
    </citation>
    <scope>NUCLEOTIDE SEQUENCE [LARGE SCALE GENOMIC DNA]</scope>
    <source>
        <strain evidence="11 13">DSM 11551</strain>
    </source>
</reference>
<evidence type="ECO:0000256" key="3">
    <source>
        <dbReference type="ARBA" id="ARBA00022630"/>
    </source>
</evidence>
<dbReference type="InterPro" id="IPR046373">
    <property type="entry name" value="Acyl-CoA_Oxase/DH_mid-dom_sf"/>
</dbReference>
<evidence type="ECO:0000259" key="7">
    <source>
        <dbReference type="Pfam" id="PF00441"/>
    </source>
</evidence>
<feature type="domain" description="Acyl-CoA dehydrogenase/oxidase N-terminal" evidence="9">
    <location>
        <begin position="6"/>
        <end position="117"/>
    </location>
</feature>
<protein>
    <submittedName>
        <fullName evidence="10">Acyl-CoA dehydrogenase</fullName>
    </submittedName>
</protein>
<proteinExistence type="inferred from homology"/>
<evidence type="ECO:0000259" key="9">
    <source>
        <dbReference type="Pfam" id="PF02771"/>
    </source>
</evidence>
<evidence type="ECO:0000256" key="4">
    <source>
        <dbReference type="ARBA" id="ARBA00022827"/>
    </source>
</evidence>
<dbReference type="SUPFAM" id="SSF47203">
    <property type="entry name" value="Acyl-CoA dehydrogenase C-terminal domain-like"/>
    <property type="match status" value="1"/>
</dbReference>
<evidence type="ECO:0000313" key="13">
    <source>
        <dbReference type="Proteomes" id="UP000011585"/>
    </source>
</evidence>
<keyword evidence="4 6" id="KW-0274">FAD</keyword>
<name>E4NWK4_HALBP</name>
<dbReference type="Pfam" id="PF02771">
    <property type="entry name" value="Acyl-CoA_dh_N"/>
    <property type="match status" value="1"/>
</dbReference>
<dbReference type="Gene3D" id="2.40.110.10">
    <property type="entry name" value="Butyryl-CoA Dehydrogenase, subunit A, domain 2"/>
    <property type="match status" value="1"/>
</dbReference>
<dbReference type="FunFam" id="1.20.140.10:FF:000004">
    <property type="entry name" value="Acyl-CoA dehydrogenase FadE25"/>
    <property type="match status" value="1"/>
</dbReference>
<dbReference type="PROSITE" id="PS00073">
    <property type="entry name" value="ACYL_COA_DH_2"/>
    <property type="match status" value="1"/>
</dbReference>
<dbReference type="Proteomes" id="UP000011585">
    <property type="component" value="Unassembled WGS sequence"/>
</dbReference>
<dbReference type="InterPro" id="IPR006089">
    <property type="entry name" value="Acyl-CoA_DH_CS"/>
</dbReference>
<dbReference type="OrthoDB" id="275197at2157"/>
<feature type="domain" description="Acyl-CoA dehydrogenase/oxidase C-terminal" evidence="7">
    <location>
        <begin position="228"/>
        <end position="379"/>
    </location>
</feature>
<dbReference type="GO" id="GO:0003995">
    <property type="term" value="F:acyl-CoA dehydrogenase activity"/>
    <property type="evidence" value="ECO:0007669"/>
    <property type="project" value="InterPro"/>
</dbReference>
<comment type="similarity">
    <text evidence="2 6">Belongs to the acyl-CoA dehydrogenase family.</text>
</comment>
<dbReference type="EMBL" id="CP001694">
    <property type="protein sequence ID" value="ADQ69424.1"/>
    <property type="molecule type" value="Genomic_DNA"/>
</dbReference>
<reference evidence="12" key="1">
    <citation type="journal article" date="2009" name="Stand. Genomic Sci.">
        <title>Complete genome sequence of Halogeometricum borinquense type strain (PR3).</title>
        <authorList>
            <person name="Malfatti S."/>
            <person name="Tindall B.J."/>
            <person name="Schneider S."/>
            <person name="Fahnrich R."/>
            <person name="Lapidus A."/>
            <person name="Labuttii K."/>
            <person name="Copeland A."/>
            <person name="Glavina Del Rio T."/>
            <person name="Nolan M."/>
            <person name="Chen F."/>
            <person name="Lucas S."/>
            <person name="Tice H."/>
            <person name="Cheng J.F."/>
            <person name="Bruce D."/>
            <person name="Goodwin L."/>
            <person name="Pitluck S."/>
            <person name="Anderson I."/>
            <person name="Pati A."/>
            <person name="Ivanova N."/>
            <person name="Mavromatis K."/>
            <person name="Chen A."/>
            <person name="Palaniappan K."/>
            <person name="D'haeseleer P."/>
            <person name="Goker M."/>
            <person name="Bristow J."/>
            <person name="Eisen J.A."/>
            <person name="Markowitz V."/>
            <person name="Hugenholtz P."/>
            <person name="Kyrpides N.C."/>
            <person name="Klenk H.P."/>
            <person name="Chain P."/>
        </authorList>
    </citation>
    <scope>NUCLEOTIDE SEQUENCE [LARGE SCALE GENOMIC DNA]</scope>
    <source>
        <strain evidence="12">ATCC 700274 / DSM 11551 / JCM 10706 / KCTC 4070 / PR3</strain>
        <plasmid evidence="12">pHBOR04</plasmid>
    </source>
</reference>
<dbReference type="KEGG" id="hbo:Hbor_37180"/>
<dbReference type="InterPro" id="IPR037069">
    <property type="entry name" value="AcylCoA_DH/ox_N_sf"/>
</dbReference>
<organism evidence="10 12">
    <name type="scientific">Halogeometricum borinquense (strain ATCC 700274 / DSM 11551 / JCM 10706 / KCTC 4070 / PR3)</name>
    <dbReference type="NCBI Taxonomy" id="469382"/>
    <lineage>
        <taxon>Archaea</taxon>
        <taxon>Methanobacteriati</taxon>
        <taxon>Methanobacteriota</taxon>
        <taxon>Stenosarchaea group</taxon>
        <taxon>Halobacteria</taxon>
        <taxon>Halobacteriales</taxon>
        <taxon>Haloferacaceae</taxon>
        <taxon>Halogeometricum</taxon>
    </lineage>
</organism>
<evidence type="ECO:0000313" key="10">
    <source>
        <dbReference type="EMBL" id="ADQ69424.1"/>
    </source>
</evidence>
<keyword evidence="3 6" id="KW-0285">Flavoprotein</keyword>
<dbReference type="GeneID" id="9989350"/>
<dbReference type="InterPro" id="IPR036250">
    <property type="entry name" value="AcylCo_DH-like_C"/>
</dbReference>
<evidence type="ECO:0000256" key="1">
    <source>
        <dbReference type="ARBA" id="ARBA00001974"/>
    </source>
</evidence>
<keyword evidence="10" id="KW-0614">Plasmid</keyword>
<dbReference type="FunFam" id="2.40.110.10:FF:000001">
    <property type="entry name" value="Acyl-CoA dehydrogenase, mitochondrial"/>
    <property type="match status" value="1"/>
</dbReference>
<reference evidence="10" key="2">
    <citation type="submission" date="2009-08" db="EMBL/GenBank/DDBJ databases">
        <title>The complete plasmid4 of Halogeometricum borinquense DSM 11551.</title>
        <authorList>
            <consortium name="US DOE Joint Genome Institute (JGI-PGF)"/>
            <person name="Lucas S."/>
            <person name="Copeland A."/>
            <person name="Lapidus A."/>
            <person name="Glavina del Rio T."/>
            <person name="Dalin E."/>
            <person name="Tice H."/>
            <person name="Bruce D."/>
            <person name="Goodwin L."/>
            <person name="Pitluck S."/>
            <person name="Kyrpides N."/>
            <person name="Mavromatis K."/>
            <person name="Mikhailova N."/>
            <person name="Anderson I."/>
            <person name="Brettin T."/>
            <person name="Detter J.C."/>
            <person name="Han C."/>
            <person name="Larimer F."/>
            <person name="Land M."/>
            <person name="Hauser L."/>
            <person name="Markowitz V."/>
            <person name="Cheng J.-F."/>
            <person name="Hugenholtz P."/>
            <person name="Woyke T."/>
            <person name="Wu D."/>
            <person name="Tindal B."/>
            <person name="Klenk H.-P."/>
            <person name="Eisen J.A."/>
        </authorList>
    </citation>
    <scope>NUCLEOTIDE SEQUENCE</scope>
    <source>
        <strain evidence="10">PR 3</strain>
        <plasmid evidence="10">pHBOR04</plasmid>
    </source>
</reference>